<protein>
    <submittedName>
        <fullName evidence="2">Chemoreceptor zinc-binding domain-containing protein</fullName>
    </submittedName>
</protein>
<dbReference type="AlphaFoldDB" id="A0A1M6CB68"/>
<sequence length="121" mass="13853">MSLELKQDFETAMLKHLLFKSKLRAFLYGSKTAEGPARDPDQCGLGIWIAERRRTAPGNLPEWGTLDRAHRQLHTEANRLMDMRLQGYQDASIAGLSDLHYLTDQITTLLRTLEDKLRTGR</sequence>
<evidence type="ECO:0000313" key="2">
    <source>
        <dbReference type="EMBL" id="SHI58285.1"/>
    </source>
</evidence>
<dbReference type="Pfam" id="PF13682">
    <property type="entry name" value="CZB"/>
    <property type="match status" value="1"/>
</dbReference>
<dbReference type="InterPro" id="IPR025991">
    <property type="entry name" value="Chemoreceptor_zinc-bind_dom"/>
</dbReference>
<gene>
    <name evidence="2" type="ORF">SAMN02745146_1097</name>
</gene>
<evidence type="ECO:0000313" key="3">
    <source>
        <dbReference type="Proteomes" id="UP000184418"/>
    </source>
</evidence>
<keyword evidence="3" id="KW-1185">Reference proteome</keyword>
<dbReference type="OrthoDB" id="882529at2"/>
<dbReference type="STRING" id="1121955.SAMN02745146_1097"/>
<accession>A0A1M6CB68</accession>
<dbReference type="Gene3D" id="1.20.120.30">
    <property type="entry name" value="Aspartate receptor, ligand-binding domain"/>
    <property type="match status" value="1"/>
</dbReference>
<evidence type="ECO:0000259" key="1">
    <source>
        <dbReference type="Pfam" id="PF13682"/>
    </source>
</evidence>
<dbReference type="RefSeq" id="WP_073106300.1">
    <property type="nucleotide sequence ID" value="NZ_FQYN01000002.1"/>
</dbReference>
<keyword evidence="2" id="KW-0675">Receptor</keyword>
<organism evidence="2 3">
    <name type="scientific">Hymenobacter daecheongensis DSM 21074</name>
    <dbReference type="NCBI Taxonomy" id="1121955"/>
    <lineage>
        <taxon>Bacteria</taxon>
        <taxon>Pseudomonadati</taxon>
        <taxon>Bacteroidota</taxon>
        <taxon>Cytophagia</taxon>
        <taxon>Cytophagales</taxon>
        <taxon>Hymenobacteraceae</taxon>
        <taxon>Hymenobacter</taxon>
    </lineage>
</organism>
<proteinExistence type="predicted"/>
<dbReference type="Proteomes" id="UP000184418">
    <property type="component" value="Unassembled WGS sequence"/>
</dbReference>
<dbReference type="EMBL" id="FQYN01000002">
    <property type="protein sequence ID" value="SHI58285.1"/>
    <property type="molecule type" value="Genomic_DNA"/>
</dbReference>
<name>A0A1M6CB68_9BACT</name>
<feature type="domain" description="Chemoreceptor zinc-binding" evidence="1">
    <location>
        <begin position="16"/>
        <end position="80"/>
    </location>
</feature>
<reference evidence="2 3" key="1">
    <citation type="submission" date="2016-11" db="EMBL/GenBank/DDBJ databases">
        <authorList>
            <person name="Jaros S."/>
            <person name="Januszkiewicz K."/>
            <person name="Wedrychowicz H."/>
        </authorList>
    </citation>
    <scope>NUCLEOTIDE SEQUENCE [LARGE SCALE GENOMIC DNA]</scope>
    <source>
        <strain evidence="2 3">DSM 21074</strain>
    </source>
</reference>